<name>A0A2Y9BHR3_9FIRM</name>
<dbReference type="Proteomes" id="UP000245845">
    <property type="component" value="Unassembled WGS sequence"/>
</dbReference>
<sequence length="99" mass="11082">MAKVIDITDKLDFEGNPKLKIKDEEIEINADAATMLKLMGVMGDNDEPGSKEVLEMYNLLFASSERKKIEKLKLNFKDFTAIIFIAIGLVKGEDDTQGE</sequence>
<organism evidence="1 2">
    <name type="scientific">Faecalicatena orotica</name>
    <dbReference type="NCBI Taxonomy" id="1544"/>
    <lineage>
        <taxon>Bacteria</taxon>
        <taxon>Bacillati</taxon>
        <taxon>Bacillota</taxon>
        <taxon>Clostridia</taxon>
        <taxon>Lachnospirales</taxon>
        <taxon>Lachnospiraceae</taxon>
        <taxon>Faecalicatena</taxon>
    </lineage>
</organism>
<keyword evidence="2" id="KW-1185">Reference proteome</keyword>
<evidence type="ECO:0000313" key="2">
    <source>
        <dbReference type="Proteomes" id="UP000245845"/>
    </source>
</evidence>
<dbReference type="RefSeq" id="WP_109732342.1">
    <property type="nucleotide sequence ID" value="NZ_QGDL01000010.1"/>
</dbReference>
<gene>
    <name evidence="1" type="ORF">A8806_110165</name>
</gene>
<protein>
    <submittedName>
        <fullName evidence="1">Uncharacterized protein</fullName>
    </submittedName>
</protein>
<dbReference type="AlphaFoldDB" id="A0A2Y9BHR3"/>
<dbReference type="OrthoDB" id="1910759at2"/>
<dbReference type="EMBL" id="QGDL01000010">
    <property type="protein sequence ID" value="PWJ27990.1"/>
    <property type="molecule type" value="Genomic_DNA"/>
</dbReference>
<comment type="caution">
    <text evidence="1">The sequence shown here is derived from an EMBL/GenBank/DDBJ whole genome shotgun (WGS) entry which is preliminary data.</text>
</comment>
<proteinExistence type="predicted"/>
<evidence type="ECO:0000313" key="1">
    <source>
        <dbReference type="EMBL" id="PWJ27990.1"/>
    </source>
</evidence>
<accession>A0A2Y9BHR3</accession>
<reference evidence="1 2" key="1">
    <citation type="submission" date="2018-05" db="EMBL/GenBank/DDBJ databases">
        <title>The Hungate 1000. A catalogue of reference genomes from the rumen microbiome.</title>
        <authorList>
            <person name="Kelly W."/>
        </authorList>
    </citation>
    <scope>NUCLEOTIDE SEQUENCE [LARGE SCALE GENOMIC DNA]</scope>
    <source>
        <strain evidence="1 2">NLAE-zl-C242</strain>
    </source>
</reference>